<sequence>MTSHLQADADTASWVPLRGSGFGGGRHRRAAIRMLLSTAGLAQGQPGSGVMNFIANRAIKAGLRHADGRFLAWSWKSDPSALAVLAQAQTLTPQMRVMRASLPIEYDDTESFSNPHLGVGEKLVMDMPSSVGGQPARPPFATYTWDTGDQLITLHAVSMDRERFLTFIPALDELARTLRWVEDLEMGESNVLRLPPA</sequence>
<evidence type="ECO:0000313" key="1">
    <source>
        <dbReference type="EMBL" id="MBP2436483.1"/>
    </source>
</evidence>
<dbReference type="RefSeq" id="WP_165136258.1">
    <property type="nucleotide sequence ID" value="NZ_CP049253.1"/>
</dbReference>
<dbReference type="Proteomes" id="UP001519362">
    <property type="component" value="Unassembled WGS sequence"/>
</dbReference>
<gene>
    <name evidence="1" type="ORF">JOF34_001069</name>
</gene>
<evidence type="ECO:0000313" key="2">
    <source>
        <dbReference type="Proteomes" id="UP001519362"/>
    </source>
</evidence>
<proteinExistence type="predicted"/>
<protein>
    <submittedName>
        <fullName evidence="1">Uncharacterized protein</fullName>
    </submittedName>
</protein>
<keyword evidence="2" id="KW-1185">Reference proteome</keyword>
<reference evidence="1 2" key="1">
    <citation type="submission" date="2021-03" db="EMBL/GenBank/DDBJ databases">
        <title>Sequencing the genomes of 1000 actinobacteria strains.</title>
        <authorList>
            <person name="Klenk H.-P."/>
        </authorList>
    </citation>
    <scope>NUCLEOTIDE SEQUENCE [LARGE SCALE GENOMIC DNA]</scope>
    <source>
        <strain evidence="1 2">DSM 24221</strain>
    </source>
</reference>
<comment type="caution">
    <text evidence="1">The sequence shown here is derived from an EMBL/GenBank/DDBJ whole genome shotgun (WGS) entry which is preliminary data.</text>
</comment>
<dbReference type="EMBL" id="JAGIOL010000001">
    <property type="protein sequence ID" value="MBP2436483.1"/>
    <property type="molecule type" value="Genomic_DNA"/>
</dbReference>
<accession>A0ABS4ZGS9</accession>
<name>A0ABS4ZGS9_9MICO</name>
<organism evidence="1 2">
    <name type="scientific">Microbacterium amylolyticum</name>
    <dbReference type="NCBI Taxonomy" id="936337"/>
    <lineage>
        <taxon>Bacteria</taxon>
        <taxon>Bacillati</taxon>
        <taxon>Actinomycetota</taxon>
        <taxon>Actinomycetes</taxon>
        <taxon>Micrococcales</taxon>
        <taxon>Microbacteriaceae</taxon>
        <taxon>Microbacterium</taxon>
    </lineage>
</organism>